<keyword evidence="2" id="KW-1185">Reference proteome</keyword>
<reference evidence="1" key="1">
    <citation type="submission" date="2022-01" db="EMBL/GenBank/DDBJ databases">
        <authorList>
            <person name="King R."/>
        </authorList>
    </citation>
    <scope>NUCLEOTIDE SEQUENCE</scope>
</reference>
<accession>A0A9N9TRD6</accession>
<sequence>MIPPNLYPTLFLSKHPDYILFKLAIYFAEQGHSVWFISPKVFESIPEDIRSPDKEILQSITFVYLQDYKSLINHLNAIHLWHKVPTVVLMSGFDVYTKLYGDTFDPLLPAIVTSSLFDGASVCSKKNKKPVFVIVAAYEPPRIYLSRYQSLHDLYYPNFISNGEKSAILKKVVDYYGNNKFVVNE</sequence>
<dbReference type="Proteomes" id="UP001153712">
    <property type="component" value="Chromosome 5"/>
</dbReference>
<dbReference type="GO" id="GO:0000724">
    <property type="term" value="P:double-strand break repair via homologous recombination"/>
    <property type="evidence" value="ECO:0007669"/>
    <property type="project" value="TreeGrafter"/>
</dbReference>
<protein>
    <submittedName>
        <fullName evidence="1">Uncharacterized protein</fullName>
    </submittedName>
</protein>
<name>A0A9N9TRD6_PHYSR</name>
<dbReference type="GO" id="GO:0003697">
    <property type="term" value="F:single-stranded DNA binding"/>
    <property type="evidence" value="ECO:0007669"/>
    <property type="project" value="TreeGrafter"/>
</dbReference>
<evidence type="ECO:0000313" key="1">
    <source>
        <dbReference type="EMBL" id="CAG9861816.1"/>
    </source>
</evidence>
<dbReference type="OrthoDB" id="67296at2759"/>
<dbReference type="GO" id="GO:0097196">
    <property type="term" value="C:Shu complex"/>
    <property type="evidence" value="ECO:0007669"/>
    <property type="project" value="TreeGrafter"/>
</dbReference>
<dbReference type="PANTHER" id="PTHR28653">
    <property type="match status" value="1"/>
</dbReference>
<proteinExistence type="predicted"/>
<dbReference type="PANTHER" id="PTHR28653:SF1">
    <property type="entry name" value="ATPASE SWSAP1"/>
    <property type="match status" value="1"/>
</dbReference>
<dbReference type="AlphaFoldDB" id="A0A9N9TRD6"/>
<dbReference type="EMBL" id="OU900098">
    <property type="protein sequence ID" value="CAG9861816.1"/>
    <property type="molecule type" value="Genomic_DNA"/>
</dbReference>
<gene>
    <name evidence="1" type="ORF">PHYEVI_LOCUS8142</name>
</gene>
<evidence type="ECO:0000313" key="2">
    <source>
        <dbReference type="Proteomes" id="UP001153712"/>
    </source>
</evidence>
<organism evidence="1 2">
    <name type="scientific">Phyllotreta striolata</name>
    <name type="common">Striped flea beetle</name>
    <name type="synonym">Crioceris striolata</name>
    <dbReference type="NCBI Taxonomy" id="444603"/>
    <lineage>
        <taxon>Eukaryota</taxon>
        <taxon>Metazoa</taxon>
        <taxon>Ecdysozoa</taxon>
        <taxon>Arthropoda</taxon>
        <taxon>Hexapoda</taxon>
        <taxon>Insecta</taxon>
        <taxon>Pterygota</taxon>
        <taxon>Neoptera</taxon>
        <taxon>Endopterygota</taxon>
        <taxon>Coleoptera</taxon>
        <taxon>Polyphaga</taxon>
        <taxon>Cucujiformia</taxon>
        <taxon>Chrysomeloidea</taxon>
        <taxon>Chrysomelidae</taxon>
        <taxon>Galerucinae</taxon>
        <taxon>Alticini</taxon>
        <taxon>Phyllotreta</taxon>
    </lineage>
</organism>